<proteinExistence type="predicted"/>
<evidence type="ECO:0000313" key="2">
    <source>
        <dbReference type="Proteomes" id="UP001157938"/>
    </source>
</evidence>
<evidence type="ECO:0000313" key="1">
    <source>
        <dbReference type="EMBL" id="CAH0487988.1"/>
    </source>
</evidence>
<reference evidence="1 2" key="1">
    <citation type="submission" date="2021-11" db="EMBL/GenBank/DDBJ databases">
        <authorList>
            <person name="Islam A."/>
            <person name="Islam S."/>
            <person name="Flora M.S."/>
            <person name="Rahman M."/>
            <person name="Ziaur R.M."/>
            <person name="Epstein J.H."/>
            <person name="Hassan M."/>
            <person name="Klassen M."/>
            <person name="Woodard K."/>
            <person name="Webb A."/>
            <person name="Webby R.J."/>
            <person name="El Zowalaty M.E."/>
        </authorList>
    </citation>
    <scope>NUCLEOTIDE SEQUENCE [LARGE SCALE GENOMIC DNA]</scope>
    <source>
        <strain evidence="1">Pf1</strain>
    </source>
</reference>
<dbReference type="Proteomes" id="UP001157938">
    <property type="component" value="Unassembled WGS sequence"/>
</dbReference>
<sequence length="136" mass="15173">MMCQNLLSEAQRLALDILSAFVWPGQIKFLLAQVPEVLNARIKAFMHYETTLLGQVHDQAASAAPNHYIPVPVPDAEPKARPLVLNVKNFEGKEKENLLLWIREVEMAMGAAMLVSDKQRVGLAISNLGGRAREWL</sequence>
<organism evidence="1 2">
    <name type="scientific">Peronospora farinosa</name>
    <dbReference type="NCBI Taxonomy" id="134698"/>
    <lineage>
        <taxon>Eukaryota</taxon>
        <taxon>Sar</taxon>
        <taxon>Stramenopiles</taxon>
        <taxon>Oomycota</taxon>
        <taxon>Peronosporomycetes</taxon>
        <taxon>Peronosporales</taxon>
        <taxon>Peronosporaceae</taxon>
        <taxon>Peronospora</taxon>
    </lineage>
</organism>
<dbReference type="EMBL" id="CAKLBC010000746">
    <property type="protein sequence ID" value="CAH0487988.1"/>
    <property type="molecule type" value="Genomic_DNA"/>
</dbReference>
<protein>
    <submittedName>
        <fullName evidence="1">Uncharacterized protein</fullName>
    </submittedName>
</protein>
<comment type="caution">
    <text evidence="1">The sequence shown here is derived from an EMBL/GenBank/DDBJ whole genome shotgun (WGS) entry which is preliminary data.</text>
</comment>
<accession>A0ABN8C460</accession>
<keyword evidence="2" id="KW-1185">Reference proteome</keyword>
<name>A0ABN8C460_9STRA</name>
<gene>
    <name evidence="1" type="ORF">PFR001_LOCUS3503</name>
</gene>